<feature type="region of interest" description="Disordered" evidence="1">
    <location>
        <begin position="1"/>
        <end position="78"/>
    </location>
</feature>
<reference evidence="2 3" key="1">
    <citation type="submission" date="2024-09" db="EMBL/GenBank/DDBJ databases">
        <authorList>
            <person name="Sun Q."/>
            <person name="Mori K."/>
        </authorList>
    </citation>
    <scope>NUCLEOTIDE SEQUENCE [LARGE SCALE GENOMIC DNA]</scope>
    <source>
        <strain evidence="2 3">TBRC 4938</strain>
    </source>
</reference>
<proteinExistence type="predicted"/>
<feature type="compositionally biased region" description="Basic and acidic residues" evidence="1">
    <location>
        <begin position="1"/>
        <end position="14"/>
    </location>
</feature>
<dbReference type="Proteomes" id="UP001589692">
    <property type="component" value="Unassembled WGS sequence"/>
</dbReference>
<name>A0ABV6AP01_9HYPH</name>
<keyword evidence="3" id="KW-1185">Reference proteome</keyword>
<feature type="compositionally biased region" description="Polar residues" evidence="1">
    <location>
        <begin position="19"/>
        <end position="30"/>
    </location>
</feature>
<gene>
    <name evidence="2" type="ORF">ACFFP0_26200</name>
</gene>
<evidence type="ECO:0000256" key="1">
    <source>
        <dbReference type="SAM" id="MobiDB-lite"/>
    </source>
</evidence>
<organism evidence="2 3">
    <name type="scientific">Rhizobium puerariae</name>
    <dbReference type="NCBI Taxonomy" id="1585791"/>
    <lineage>
        <taxon>Bacteria</taxon>
        <taxon>Pseudomonadati</taxon>
        <taxon>Pseudomonadota</taxon>
        <taxon>Alphaproteobacteria</taxon>
        <taxon>Hyphomicrobiales</taxon>
        <taxon>Rhizobiaceae</taxon>
        <taxon>Rhizobium/Agrobacterium group</taxon>
        <taxon>Rhizobium</taxon>
    </lineage>
</organism>
<dbReference type="RefSeq" id="WP_377265156.1">
    <property type="nucleotide sequence ID" value="NZ_JBHMAA010000033.1"/>
</dbReference>
<sequence>MKESHSEKGPRSDAKGQFARSQANRKSSGVHSAKPTVIPGSEDATAHRTPPGKKGPKKDWSLNYDPAGMNESQDRGSR</sequence>
<accession>A0ABV6AP01</accession>
<dbReference type="EMBL" id="JBHMAA010000033">
    <property type="protein sequence ID" value="MFB9952349.1"/>
    <property type="molecule type" value="Genomic_DNA"/>
</dbReference>
<protein>
    <submittedName>
        <fullName evidence="2">Uncharacterized protein</fullName>
    </submittedName>
</protein>
<evidence type="ECO:0000313" key="3">
    <source>
        <dbReference type="Proteomes" id="UP001589692"/>
    </source>
</evidence>
<evidence type="ECO:0000313" key="2">
    <source>
        <dbReference type="EMBL" id="MFB9952349.1"/>
    </source>
</evidence>
<comment type="caution">
    <text evidence="2">The sequence shown here is derived from an EMBL/GenBank/DDBJ whole genome shotgun (WGS) entry which is preliminary data.</text>
</comment>